<accession>A0AAW2YNL9</accession>
<dbReference type="EMBL" id="JAOPGA020000330">
    <property type="protein sequence ID" value="KAL0478214.1"/>
    <property type="molecule type" value="Genomic_DNA"/>
</dbReference>
<protein>
    <submittedName>
        <fullName evidence="2">Type I cytoskeletal keratin</fullName>
    </submittedName>
</protein>
<dbReference type="Proteomes" id="UP001431209">
    <property type="component" value="Unassembled WGS sequence"/>
</dbReference>
<evidence type="ECO:0000313" key="3">
    <source>
        <dbReference type="Proteomes" id="UP001431209"/>
    </source>
</evidence>
<keyword evidence="1" id="KW-0175">Coiled coil</keyword>
<gene>
    <name evidence="2" type="ORF">AKO1_008482</name>
</gene>
<name>A0AAW2YNL9_9EUKA</name>
<dbReference type="AlphaFoldDB" id="A0AAW2YNL9"/>
<comment type="caution">
    <text evidence="2">The sequence shown here is derived from an EMBL/GenBank/DDBJ whole genome shotgun (WGS) entry which is preliminary data.</text>
</comment>
<evidence type="ECO:0000256" key="1">
    <source>
        <dbReference type="SAM" id="Coils"/>
    </source>
</evidence>
<evidence type="ECO:0000313" key="2">
    <source>
        <dbReference type="EMBL" id="KAL0478214.1"/>
    </source>
</evidence>
<reference evidence="2 3" key="1">
    <citation type="submission" date="2024-03" db="EMBL/GenBank/DDBJ databases">
        <title>The Acrasis kona genome and developmental transcriptomes reveal deep origins of eukaryotic multicellular pathways.</title>
        <authorList>
            <person name="Sheikh S."/>
            <person name="Fu C.-J."/>
            <person name="Brown M.W."/>
            <person name="Baldauf S.L."/>
        </authorList>
    </citation>
    <scope>NUCLEOTIDE SEQUENCE [LARGE SCALE GENOMIC DNA]</scope>
    <source>
        <strain evidence="2 3">ATCC MYA-3509</strain>
    </source>
</reference>
<organism evidence="2 3">
    <name type="scientific">Acrasis kona</name>
    <dbReference type="NCBI Taxonomy" id="1008807"/>
    <lineage>
        <taxon>Eukaryota</taxon>
        <taxon>Discoba</taxon>
        <taxon>Heterolobosea</taxon>
        <taxon>Tetramitia</taxon>
        <taxon>Eutetramitia</taxon>
        <taxon>Acrasidae</taxon>
        <taxon>Acrasis</taxon>
    </lineage>
</organism>
<proteinExistence type="predicted"/>
<sequence>MHLSQSSVSNKKSFVPIGQTEPRKTFINNIFRRSDNKTLGAPTNIVPKTLSPAVTPVPYLISKPINTPSLNSHSSARNAPITIKPNVDLARPPPPMSTTIRLLNPNTPPKIPLKNTKKSFSTSLTSLRPSIYPTKPLSTQLPTNALYKTNDIANRVELHVTNALQQMLKITHMIPTDVIDPDLKEEQELKLIANWRNLDSIITNAVQSSNNGQKVIQDVGRQNRLLQEQVDKQSLKILQLQQQVRQMGDNLCIVTDKYHSNKIELEKEIKFLREQCEYIRNNHKKKIMELYEDIDQMQIQIAKHMEFNKHNCRCQNMTTISEP</sequence>
<keyword evidence="3" id="KW-1185">Reference proteome</keyword>
<feature type="coiled-coil region" evidence="1">
    <location>
        <begin position="223"/>
        <end position="300"/>
    </location>
</feature>